<dbReference type="Proteomes" id="UP000192578">
    <property type="component" value="Unassembled WGS sequence"/>
</dbReference>
<proteinExistence type="predicted"/>
<feature type="transmembrane region" description="Helical" evidence="1">
    <location>
        <begin position="199"/>
        <end position="220"/>
    </location>
</feature>
<name>A0A1W0WTW0_HYPEX</name>
<organism evidence="3 4">
    <name type="scientific">Hypsibius exemplaris</name>
    <name type="common">Freshwater tardigrade</name>
    <dbReference type="NCBI Taxonomy" id="2072580"/>
    <lineage>
        <taxon>Eukaryota</taxon>
        <taxon>Metazoa</taxon>
        <taxon>Ecdysozoa</taxon>
        <taxon>Tardigrada</taxon>
        <taxon>Eutardigrada</taxon>
        <taxon>Parachela</taxon>
        <taxon>Hypsibioidea</taxon>
        <taxon>Hypsibiidae</taxon>
        <taxon>Hypsibius</taxon>
    </lineage>
</organism>
<dbReference type="OrthoDB" id="6618307at2759"/>
<feature type="domain" description="DDE-1" evidence="2">
    <location>
        <begin position="240"/>
        <end position="320"/>
    </location>
</feature>
<dbReference type="AlphaFoldDB" id="A0A1W0WTW0"/>
<feature type="transmembrane region" description="Helical" evidence="1">
    <location>
        <begin position="128"/>
        <end position="150"/>
    </location>
</feature>
<feature type="transmembrane region" description="Helical" evidence="1">
    <location>
        <begin position="48"/>
        <end position="68"/>
    </location>
</feature>
<feature type="transmembrane region" description="Helical" evidence="1">
    <location>
        <begin position="88"/>
        <end position="107"/>
    </location>
</feature>
<sequence>MALKRTNRKRSASEGNLAVDCRDQDQGRLVRLLNSLQRKKERSIVRSVRGIFALGMINVMMGACAFFTEVITKIKYPNASAALLSIESAGMLVAFFAVLTGLLSILTGKTSISKSGHKPWVVKLLKSFANFTALCSFGAFGLSLCALSIYTTLHDLQHKVSPFLHFERRFVKLIDRDDLAFPMGYLEELVILKSCAMSFHLLVFLTSLFTVIFSLFNLYVNSMPNFGGCADVIKTVGADDHAICTEWVKTVNAQMKFQNRQIALLFDNAPSHPKNLKLSNVELIYLPLNLTSEVQPSHQDIIRTMKASYHKRLLTFLIARAGEWGTATEFIKSVSVMNGIQVNVFENIENTGFVEESSKAVQLAYVTSDDHLPCFERAYPTADDVLAAAAESNSEDEFLEVLEGPEKPQIQTTQELLDLVGQRLLNFTYANSPEALPLLFKLQTVFEQKKS</sequence>
<reference evidence="4" key="1">
    <citation type="submission" date="2017-01" db="EMBL/GenBank/DDBJ databases">
        <title>Comparative genomics of anhydrobiosis in the tardigrade Hypsibius dujardini.</title>
        <authorList>
            <person name="Yoshida Y."/>
            <person name="Koutsovoulos G."/>
            <person name="Laetsch D."/>
            <person name="Stevens L."/>
            <person name="Kumar S."/>
            <person name="Horikawa D."/>
            <person name="Ishino K."/>
            <person name="Komine S."/>
            <person name="Tomita M."/>
            <person name="Blaxter M."/>
            <person name="Arakawa K."/>
        </authorList>
    </citation>
    <scope>NUCLEOTIDE SEQUENCE [LARGE SCALE GENOMIC DNA]</scope>
    <source>
        <strain evidence="4">Z151</strain>
    </source>
</reference>
<keyword evidence="1" id="KW-0812">Transmembrane</keyword>
<comment type="caution">
    <text evidence="3">The sequence shown here is derived from an EMBL/GenBank/DDBJ whole genome shotgun (WGS) entry which is preliminary data.</text>
</comment>
<protein>
    <recommendedName>
        <fullName evidence="2">DDE-1 domain-containing protein</fullName>
    </recommendedName>
</protein>
<dbReference type="EMBL" id="MTYJ01000047">
    <property type="protein sequence ID" value="OQV18636.1"/>
    <property type="molecule type" value="Genomic_DNA"/>
</dbReference>
<dbReference type="InterPro" id="IPR004875">
    <property type="entry name" value="DDE_SF_endonuclease_dom"/>
</dbReference>
<evidence type="ECO:0000313" key="4">
    <source>
        <dbReference type="Proteomes" id="UP000192578"/>
    </source>
</evidence>
<keyword evidence="1" id="KW-0472">Membrane</keyword>
<evidence type="ECO:0000313" key="3">
    <source>
        <dbReference type="EMBL" id="OQV18636.1"/>
    </source>
</evidence>
<dbReference type="GO" id="GO:0003676">
    <property type="term" value="F:nucleic acid binding"/>
    <property type="evidence" value="ECO:0007669"/>
    <property type="project" value="InterPro"/>
</dbReference>
<evidence type="ECO:0000259" key="2">
    <source>
        <dbReference type="Pfam" id="PF03184"/>
    </source>
</evidence>
<accession>A0A1W0WTW0</accession>
<dbReference type="Pfam" id="PF03184">
    <property type="entry name" value="DDE_1"/>
    <property type="match status" value="1"/>
</dbReference>
<gene>
    <name evidence="3" type="ORF">BV898_07265</name>
</gene>
<keyword evidence="1" id="KW-1133">Transmembrane helix</keyword>
<evidence type="ECO:0000256" key="1">
    <source>
        <dbReference type="SAM" id="Phobius"/>
    </source>
</evidence>
<keyword evidence="4" id="KW-1185">Reference proteome</keyword>